<proteinExistence type="predicted"/>
<dbReference type="AlphaFoldDB" id="A0A0C3GYI2"/>
<dbReference type="OrthoDB" id="4362128at2759"/>
<evidence type="ECO:0000256" key="2">
    <source>
        <dbReference type="SAM" id="SignalP"/>
    </source>
</evidence>
<keyword evidence="2" id="KW-0732">Signal</keyword>
<gene>
    <name evidence="3" type="ORF">OIDMADRAFT_34101</name>
</gene>
<reference evidence="3 4" key="1">
    <citation type="submission" date="2014-04" db="EMBL/GenBank/DDBJ databases">
        <authorList>
            <consortium name="DOE Joint Genome Institute"/>
            <person name="Kuo A."/>
            <person name="Martino E."/>
            <person name="Perotto S."/>
            <person name="Kohler A."/>
            <person name="Nagy L.G."/>
            <person name="Floudas D."/>
            <person name="Copeland A."/>
            <person name="Barry K.W."/>
            <person name="Cichocki N."/>
            <person name="Veneault-Fourrey C."/>
            <person name="LaButti K."/>
            <person name="Lindquist E.A."/>
            <person name="Lipzen A."/>
            <person name="Lundell T."/>
            <person name="Morin E."/>
            <person name="Murat C."/>
            <person name="Sun H."/>
            <person name="Tunlid A."/>
            <person name="Henrissat B."/>
            <person name="Grigoriev I.V."/>
            <person name="Hibbett D.S."/>
            <person name="Martin F."/>
            <person name="Nordberg H.P."/>
            <person name="Cantor M.N."/>
            <person name="Hua S.X."/>
        </authorList>
    </citation>
    <scope>NUCLEOTIDE SEQUENCE [LARGE SCALE GENOMIC DNA]</scope>
    <source>
        <strain evidence="3 4">Zn</strain>
    </source>
</reference>
<feature type="signal peptide" evidence="2">
    <location>
        <begin position="1"/>
        <end position="22"/>
    </location>
</feature>
<sequence length="234" mass="24378">MPSQSTFFFSALLAMNSLFASAEINRSPFITLAPLVARQDSFSCFVSTETLCPDGIGCCPEVFCTQGGCCELGFSCDQMGLCSPTPSDFTIPTIITPIFTEPTIITPILTEPTAIAPITIPTAIAPTTEPTAIAPIFTEPTSTVIESSLPTSTSAIPSSSDTTTPTTNNVVSTTIQPLQTTPTEESFTSKTTSSSLTTSLPAQISSSGVAPAHQQWAIEIAKVIIGVLVGFLGL</sequence>
<evidence type="ECO:0000313" key="3">
    <source>
        <dbReference type="EMBL" id="KIM95336.1"/>
    </source>
</evidence>
<feature type="chain" id="PRO_5002164992" description="Granulins domain-containing protein" evidence="2">
    <location>
        <begin position="23"/>
        <end position="234"/>
    </location>
</feature>
<dbReference type="EMBL" id="KN832887">
    <property type="protein sequence ID" value="KIM95336.1"/>
    <property type="molecule type" value="Genomic_DNA"/>
</dbReference>
<accession>A0A0C3GYI2</accession>
<keyword evidence="4" id="KW-1185">Reference proteome</keyword>
<evidence type="ECO:0000256" key="1">
    <source>
        <dbReference type="SAM" id="MobiDB-lite"/>
    </source>
</evidence>
<feature type="region of interest" description="Disordered" evidence="1">
    <location>
        <begin position="149"/>
        <end position="194"/>
    </location>
</feature>
<name>A0A0C3GYI2_OIDMZ</name>
<dbReference type="InParanoid" id="A0A0C3GYI2"/>
<reference evidence="4" key="2">
    <citation type="submission" date="2015-01" db="EMBL/GenBank/DDBJ databases">
        <title>Evolutionary Origins and Diversification of the Mycorrhizal Mutualists.</title>
        <authorList>
            <consortium name="DOE Joint Genome Institute"/>
            <consortium name="Mycorrhizal Genomics Consortium"/>
            <person name="Kohler A."/>
            <person name="Kuo A."/>
            <person name="Nagy L.G."/>
            <person name="Floudas D."/>
            <person name="Copeland A."/>
            <person name="Barry K.W."/>
            <person name="Cichocki N."/>
            <person name="Veneault-Fourrey C."/>
            <person name="LaButti K."/>
            <person name="Lindquist E.A."/>
            <person name="Lipzen A."/>
            <person name="Lundell T."/>
            <person name="Morin E."/>
            <person name="Murat C."/>
            <person name="Riley R."/>
            <person name="Ohm R."/>
            <person name="Sun H."/>
            <person name="Tunlid A."/>
            <person name="Henrissat B."/>
            <person name="Grigoriev I.V."/>
            <person name="Hibbett D.S."/>
            <person name="Martin F."/>
        </authorList>
    </citation>
    <scope>NUCLEOTIDE SEQUENCE [LARGE SCALE GENOMIC DNA]</scope>
    <source>
        <strain evidence="4">Zn</strain>
    </source>
</reference>
<evidence type="ECO:0008006" key="5">
    <source>
        <dbReference type="Google" id="ProtNLM"/>
    </source>
</evidence>
<protein>
    <recommendedName>
        <fullName evidence="5">Granulins domain-containing protein</fullName>
    </recommendedName>
</protein>
<evidence type="ECO:0000313" key="4">
    <source>
        <dbReference type="Proteomes" id="UP000054321"/>
    </source>
</evidence>
<dbReference type="Proteomes" id="UP000054321">
    <property type="component" value="Unassembled WGS sequence"/>
</dbReference>
<organism evidence="3 4">
    <name type="scientific">Oidiodendron maius (strain Zn)</name>
    <dbReference type="NCBI Taxonomy" id="913774"/>
    <lineage>
        <taxon>Eukaryota</taxon>
        <taxon>Fungi</taxon>
        <taxon>Dikarya</taxon>
        <taxon>Ascomycota</taxon>
        <taxon>Pezizomycotina</taxon>
        <taxon>Leotiomycetes</taxon>
        <taxon>Leotiomycetes incertae sedis</taxon>
        <taxon>Myxotrichaceae</taxon>
        <taxon>Oidiodendron</taxon>
    </lineage>
</organism>
<dbReference type="HOGENOM" id="CLU_1185324_0_0_1"/>